<gene>
    <name evidence="2" type="ORF">AQUCO_04900053v1</name>
</gene>
<dbReference type="Pfam" id="PF08387">
    <property type="entry name" value="FBD"/>
    <property type="match status" value="1"/>
</dbReference>
<dbReference type="Pfam" id="PF00646">
    <property type="entry name" value="F-box"/>
    <property type="match status" value="1"/>
</dbReference>
<evidence type="ECO:0000313" key="3">
    <source>
        <dbReference type="Proteomes" id="UP000230069"/>
    </source>
</evidence>
<dbReference type="InParanoid" id="A0A2G5CJM3"/>
<dbReference type="InterPro" id="IPR032675">
    <property type="entry name" value="LRR_dom_sf"/>
</dbReference>
<dbReference type="InterPro" id="IPR053772">
    <property type="entry name" value="At1g61320/At1g61330-like"/>
</dbReference>
<dbReference type="InterPro" id="IPR006566">
    <property type="entry name" value="FBD"/>
</dbReference>
<evidence type="ECO:0000313" key="2">
    <source>
        <dbReference type="EMBL" id="PIA31484.1"/>
    </source>
</evidence>
<dbReference type="Pfam" id="PF24758">
    <property type="entry name" value="LRR_At5g56370"/>
    <property type="match status" value="1"/>
</dbReference>
<sequence length="354" mass="40623">MSSGSNMPRKRSSIDMISNLPEEVIVEILQYLPIREAVGTSKLSRRWRYQWMGIHELKFNDATAIVQGQITTNLANFINNVLLLHNRPITRFEVCSLRSSLSSDVDRWLLVLSRNLLQHLTLSLGNLTQTPYCVPSSLFSCQYLKTLELDNCVLALPPQFKGFKFLTGLTLKRVHTDIRALERLVKNSTLQSLNLVDCTLSGLCICARNHTQCHVWATYESINFHHTSKLEKGGLSINFQDTSDVLANLCQFPSTPSLKIIEIHALPPTFVQGEHFWNTQLHQKEAIFQNLQVVNFNGFRGMHHELRLVKFFLENARVLQSISIKWMAKDFQNEDAYRSLAYFRRASPKARMIC</sequence>
<dbReference type="InterPro" id="IPR036047">
    <property type="entry name" value="F-box-like_dom_sf"/>
</dbReference>
<dbReference type="Proteomes" id="UP000230069">
    <property type="component" value="Unassembled WGS sequence"/>
</dbReference>
<accession>A0A2G5CJM3</accession>
<dbReference type="InterPro" id="IPR055411">
    <property type="entry name" value="LRR_FXL15/At3g58940/PEG3-like"/>
</dbReference>
<reference evidence="2 3" key="1">
    <citation type="submission" date="2017-09" db="EMBL/GenBank/DDBJ databases">
        <title>WGS assembly of Aquilegia coerulea Goldsmith.</title>
        <authorList>
            <person name="Hodges S."/>
            <person name="Kramer E."/>
            <person name="Nordborg M."/>
            <person name="Tomkins J."/>
            <person name="Borevitz J."/>
            <person name="Derieg N."/>
            <person name="Yan J."/>
            <person name="Mihaltcheva S."/>
            <person name="Hayes R.D."/>
            <person name="Rokhsar D."/>
        </authorList>
    </citation>
    <scope>NUCLEOTIDE SEQUENCE [LARGE SCALE GENOMIC DNA]</scope>
    <source>
        <strain evidence="3">cv. Goldsmith</strain>
    </source>
</reference>
<dbReference type="SUPFAM" id="SSF52047">
    <property type="entry name" value="RNI-like"/>
    <property type="match status" value="1"/>
</dbReference>
<organism evidence="2 3">
    <name type="scientific">Aquilegia coerulea</name>
    <name type="common">Rocky mountain columbine</name>
    <dbReference type="NCBI Taxonomy" id="218851"/>
    <lineage>
        <taxon>Eukaryota</taxon>
        <taxon>Viridiplantae</taxon>
        <taxon>Streptophyta</taxon>
        <taxon>Embryophyta</taxon>
        <taxon>Tracheophyta</taxon>
        <taxon>Spermatophyta</taxon>
        <taxon>Magnoliopsida</taxon>
        <taxon>Ranunculales</taxon>
        <taxon>Ranunculaceae</taxon>
        <taxon>Thalictroideae</taxon>
        <taxon>Aquilegia</taxon>
    </lineage>
</organism>
<proteinExistence type="predicted"/>
<dbReference type="EMBL" id="KZ305066">
    <property type="protein sequence ID" value="PIA31484.1"/>
    <property type="molecule type" value="Genomic_DNA"/>
</dbReference>
<dbReference type="STRING" id="218851.A0A2G5CJM3"/>
<dbReference type="Gene3D" id="1.20.1280.50">
    <property type="match status" value="1"/>
</dbReference>
<dbReference type="OrthoDB" id="1722980at2759"/>
<protein>
    <recommendedName>
        <fullName evidence="1">F-box domain-containing protein</fullName>
    </recommendedName>
</protein>
<feature type="domain" description="F-box" evidence="1">
    <location>
        <begin position="14"/>
        <end position="48"/>
    </location>
</feature>
<dbReference type="SUPFAM" id="SSF81383">
    <property type="entry name" value="F-box domain"/>
    <property type="match status" value="1"/>
</dbReference>
<dbReference type="InterPro" id="IPR053781">
    <property type="entry name" value="F-box_AtFBL13-like"/>
</dbReference>
<dbReference type="PANTHER" id="PTHR34145">
    <property type="entry name" value="OS02G0105600 PROTEIN"/>
    <property type="match status" value="1"/>
</dbReference>
<evidence type="ECO:0000259" key="1">
    <source>
        <dbReference type="PROSITE" id="PS50181"/>
    </source>
</evidence>
<dbReference type="InterPro" id="IPR001810">
    <property type="entry name" value="F-box_dom"/>
</dbReference>
<name>A0A2G5CJM3_AQUCA</name>
<dbReference type="PROSITE" id="PS50181">
    <property type="entry name" value="FBOX"/>
    <property type="match status" value="1"/>
</dbReference>
<dbReference type="Gene3D" id="3.80.10.10">
    <property type="entry name" value="Ribonuclease Inhibitor"/>
    <property type="match status" value="1"/>
</dbReference>
<dbReference type="CDD" id="cd22160">
    <property type="entry name" value="F-box_AtFBL13-like"/>
    <property type="match status" value="1"/>
</dbReference>
<keyword evidence="3" id="KW-1185">Reference proteome</keyword>
<dbReference type="AlphaFoldDB" id="A0A2G5CJM3"/>
<dbReference type="PANTHER" id="PTHR34145:SF28">
    <property type="entry name" value="F-BOX DOMAIN-CONTAINING PROTEIN"/>
    <property type="match status" value="1"/>
</dbReference>